<dbReference type="PATRIC" id="fig|365046.3.peg.3002"/>
<feature type="domain" description="Aconitase/3-isopropylmalate dehydratase large subunit alpha/beta/alpha" evidence="7">
    <location>
        <begin position="84"/>
        <end position="283"/>
    </location>
</feature>
<dbReference type="InterPro" id="IPR006251">
    <property type="entry name" value="Homoacnase/IPMdehydase_lsu"/>
</dbReference>
<reference evidence="9" key="1">
    <citation type="submission" date="2006-01" db="EMBL/GenBank/DDBJ databases">
        <title>Genome of the cyst-dividing bacterium Ramlibacter tataouinensis.</title>
        <authorList>
            <person name="Barakat M."/>
            <person name="Ortet P."/>
            <person name="De Luca G."/>
            <person name="Jourlin-Castelli C."/>
            <person name="Ansaldi M."/>
            <person name="Py B."/>
            <person name="Fichant G."/>
            <person name="Coutinho P."/>
            <person name="Voulhoux R."/>
            <person name="Bastien O."/>
            <person name="Roy S."/>
            <person name="Marechal E."/>
            <person name="Henrissat B."/>
            <person name="Quentin Y."/>
            <person name="Noirot P."/>
            <person name="Filloux A."/>
            <person name="Mejean V."/>
            <person name="DuBow M."/>
            <person name="Barras F."/>
            <person name="Heulin T."/>
        </authorList>
    </citation>
    <scope>NUCLEOTIDE SEQUENCE [LARGE SCALE GENOMIC DNA]</scope>
    <source>
        <strain evidence="9">ATCC BAA-407 / DSM 14655 / LMG 21543 / TTB310</strain>
    </source>
</reference>
<protein>
    <submittedName>
        <fullName evidence="8">Alpha-IPM isomerase</fullName>
    </submittedName>
</protein>
<dbReference type="NCBIfam" id="TIGR01343">
    <property type="entry name" value="hacA_fam"/>
    <property type="match status" value="1"/>
</dbReference>
<dbReference type="GO" id="GO:0003861">
    <property type="term" value="F:3-isopropylmalate dehydratase activity"/>
    <property type="evidence" value="ECO:0007669"/>
    <property type="project" value="InterPro"/>
</dbReference>
<keyword evidence="8" id="KW-0413">Isomerase</keyword>
<dbReference type="eggNOG" id="COG0065">
    <property type="taxonomic scope" value="Bacteria"/>
</dbReference>
<evidence type="ECO:0000313" key="9">
    <source>
        <dbReference type="Proteomes" id="UP000008385"/>
    </source>
</evidence>
<evidence type="ECO:0000256" key="1">
    <source>
        <dbReference type="ARBA" id="ARBA00011271"/>
    </source>
</evidence>
<dbReference type="GO" id="GO:0016853">
    <property type="term" value="F:isomerase activity"/>
    <property type="evidence" value="ECO:0007669"/>
    <property type="project" value="UniProtKB-KW"/>
</dbReference>
<dbReference type="NCBIfam" id="NF001614">
    <property type="entry name" value="PRK00402.1"/>
    <property type="match status" value="1"/>
</dbReference>
<dbReference type="GO" id="GO:0051539">
    <property type="term" value="F:4 iron, 4 sulfur cluster binding"/>
    <property type="evidence" value="ECO:0007669"/>
    <property type="project" value="UniProtKB-KW"/>
</dbReference>
<keyword evidence="9" id="KW-1185">Reference proteome</keyword>
<dbReference type="InterPro" id="IPR011826">
    <property type="entry name" value="HAcnase/IPMdehydase_lsu_prok"/>
</dbReference>
<dbReference type="SUPFAM" id="SSF53732">
    <property type="entry name" value="Aconitase iron-sulfur domain"/>
    <property type="match status" value="1"/>
</dbReference>
<evidence type="ECO:0000259" key="7">
    <source>
        <dbReference type="Pfam" id="PF00330"/>
    </source>
</evidence>
<dbReference type="HOGENOM" id="CLU_006714_3_4_4"/>
<proteinExistence type="predicted"/>
<accession>F5Y6G0</accession>
<dbReference type="InterPro" id="IPR015931">
    <property type="entry name" value="Acnase/IPM_dHydase_lsu_aba_1/3"/>
</dbReference>
<dbReference type="AlphaFoldDB" id="F5Y6G0"/>
<comment type="subunit">
    <text evidence="1">Heterodimer of LeuC and LeuD.</text>
</comment>
<dbReference type="Proteomes" id="UP000008385">
    <property type="component" value="Chromosome"/>
</dbReference>
<dbReference type="Pfam" id="PF00330">
    <property type="entry name" value="Aconitase"/>
    <property type="match status" value="2"/>
</dbReference>
<gene>
    <name evidence="8" type="primary">leuC</name>
    <name evidence="8" type="ordered locus">Rta_29310</name>
</gene>
<dbReference type="InterPro" id="IPR036008">
    <property type="entry name" value="Aconitase_4Fe-4S_dom"/>
</dbReference>
<dbReference type="InterPro" id="IPR001030">
    <property type="entry name" value="Acoase/IPM_deHydtase_lsu_aba"/>
</dbReference>
<evidence type="ECO:0000256" key="2">
    <source>
        <dbReference type="ARBA" id="ARBA00022485"/>
    </source>
</evidence>
<dbReference type="InterPro" id="IPR050067">
    <property type="entry name" value="IPM_dehydratase_rel_enz"/>
</dbReference>
<keyword evidence="2" id="KW-0004">4Fe-4S</keyword>
<dbReference type="STRING" id="365046.Rta_29310"/>
<dbReference type="PANTHER" id="PTHR43822:SF2">
    <property type="entry name" value="HOMOACONITASE, MITOCHONDRIAL"/>
    <property type="match status" value="1"/>
</dbReference>
<dbReference type="GO" id="GO:0046872">
    <property type="term" value="F:metal ion binding"/>
    <property type="evidence" value="ECO:0007669"/>
    <property type="project" value="UniProtKB-KW"/>
</dbReference>
<evidence type="ECO:0000313" key="8">
    <source>
        <dbReference type="EMBL" id="AEG94034.1"/>
    </source>
</evidence>
<reference evidence="8 9" key="2">
    <citation type="journal article" date="2011" name="PLoS ONE">
        <title>The Cyst-Dividing Bacterium Ramlibacter tataouinensis TTB310 Genome Reveals a Well-Stocked Toolbox for Adaptation to a Desert Environment.</title>
        <authorList>
            <person name="De Luca G."/>
            <person name="Barakat M."/>
            <person name="Ortet P."/>
            <person name="Fochesato S."/>
            <person name="Jourlin-Castelli C."/>
            <person name="Ansaldi M."/>
            <person name="Py B."/>
            <person name="Fichant G."/>
            <person name="Coutinho P.M."/>
            <person name="Voulhoux R."/>
            <person name="Bastien O."/>
            <person name="Marechal E."/>
            <person name="Henrissat B."/>
            <person name="Quentin Y."/>
            <person name="Noirot P."/>
            <person name="Filloux A."/>
            <person name="Mejean V."/>
            <person name="Dubow M.S."/>
            <person name="Barras F."/>
            <person name="Barbe V."/>
            <person name="Weissenbach J."/>
            <person name="Mihalcescu I."/>
            <person name="Vermeglio A."/>
            <person name="Achouak W."/>
            <person name="Heulin T."/>
        </authorList>
    </citation>
    <scope>NUCLEOTIDE SEQUENCE [LARGE SCALE GENOMIC DNA]</scope>
    <source>
        <strain evidence="9">ATCC BAA-407 / DSM 14655 / LMG 21543 / TTB310</strain>
    </source>
</reference>
<keyword evidence="6" id="KW-0456">Lyase</keyword>
<keyword evidence="5" id="KW-0411">Iron-sulfur</keyword>
<feature type="domain" description="Aconitase/3-isopropylmalate dehydratase large subunit alpha/beta/alpha" evidence="7">
    <location>
        <begin position="285"/>
        <end position="408"/>
    </location>
</feature>
<keyword evidence="4" id="KW-0408">Iron</keyword>
<evidence type="ECO:0000256" key="5">
    <source>
        <dbReference type="ARBA" id="ARBA00023014"/>
    </source>
</evidence>
<evidence type="ECO:0000256" key="3">
    <source>
        <dbReference type="ARBA" id="ARBA00022723"/>
    </source>
</evidence>
<sequence>MAEKLLSRAAGRPVRAGEVVVCEVDAAMGTDGSVPMALDYLRQISDGPLPAPARREKLFFAMDHYGGLSGERALALQQTARGYARLHGIALFEVGEGIGHQLMIERGHVLPGRLVVAADSHAVSYGALNAFGTGIGSSDFAGVLACGQVWLKVPASLRVELTGQLRAGVSAKDVALTLARRLGADGAGYLALEFGGPGLAHLDMDDRILLANMSVEMGAKAGLFPFDACTRAFLAQRTADDFQPVAADEGAGYSGTLALDLGDVVPQVALPHRVDNVQDLAGTAEVPVDLVYLGTCTGGRAKDYREALDVLRAGGGVAPGVTLVVTPASESIRAELEQQGLLEEFRAFGATVQAPGCGACCGTCGSAPAGGVRVVSTANRNFKGRMGNAQAEIFLASPRSCAQAAVRGTLGAGEAA</sequence>
<evidence type="ECO:0000256" key="4">
    <source>
        <dbReference type="ARBA" id="ARBA00023004"/>
    </source>
</evidence>
<evidence type="ECO:0000256" key="6">
    <source>
        <dbReference type="ARBA" id="ARBA00023239"/>
    </source>
</evidence>
<name>F5Y6G0_RAMTT</name>
<dbReference type="KEGG" id="rta:Rta_29310"/>
<dbReference type="NCBIfam" id="TIGR02086">
    <property type="entry name" value="IPMI_arch"/>
    <property type="match status" value="1"/>
</dbReference>
<dbReference type="PANTHER" id="PTHR43822">
    <property type="entry name" value="HOMOACONITASE, MITOCHONDRIAL-RELATED"/>
    <property type="match status" value="1"/>
</dbReference>
<organism evidence="8 9">
    <name type="scientific">Ramlibacter tataouinensis (strain ATCC BAA-407 / DSM 14655 / LMG 21543 / TTB310)</name>
    <dbReference type="NCBI Taxonomy" id="365046"/>
    <lineage>
        <taxon>Bacteria</taxon>
        <taxon>Pseudomonadati</taxon>
        <taxon>Pseudomonadota</taxon>
        <taxon>Betaproteobacteria</taxon>
        <taxon>Burkholderiales</taxon>
        <taxon>Comamonadaceae</taxon>
        <taxon>Ramlibacter</taxon>
    </lineage>
</organism>
<dbReference type="GO" id="GO:0009098">
    <property type="term" value="P:L-leucine biosynthetic process"/>
    <property type="evidence" value="ECO:0007669"/>
    <property type="project" value="InterPro"/>
</dbReference>
<dbReference type="PRINTS" id="PR00415">
    <property type="entry name" value="ACONITASE"/>
</dbReference>
<dbReference type="Gene3D" id="3.30.499.10">
    <property type="entry name" value="Aconitase, domain 3"/>
    <property type="match status" value="2"/>
</dbReference>
<keyword evidence="3" id="KW-0479">Metal-binding</keyword>
<dbReference type="EMBL" id="CP000245">
    <property type="protein sequence ID" value="AEG94034.1"/>
    <property type="molecule type" value="Genomic_DNA"/>
</dbReference>